<gene>
    <name evidence="2" type="ORF">ANN_23554</name>
</gene>
<evidence type="ECO:0000256" key="1">
    <source>
        <dbReference type="SAM" id="MobiDB-lite"/>
    </source>
</evidence>
<accession>A0ABQ8SLG2</accession>
<comment type="caution">
    <text evidence="2">The sequence shown here is derived from an EMBL/GenBank/DDBJ whole genome shotgun (WGS) entry which is preliminary data.</text>
</comment>
<protein>
    <submittedName>
        <fullName evidence="2">Uncharacterized protein</fullName>
    </submittedName>
</protein>
<organism evidence="2 3">
    <name type="scientific">Periplaneta americana</name>
    <name type="common">American cockroach</name>
    <name type="synonym">Blatta americana</name>
    <dbReference type="NCBI Taxonomy" id="6978"/>
    <lineage>
        <taxon>Eukaryota</taxon>
        <taxon>Metazoa</taxon>
        <taxon>Ecdysozoa</taxon>
        <taxon>Arthropoda</taxon>
        <taxon>Hexapoda</taxon>
        <taxon>Insecta</taxon>
        <taxon>Pterygota</taxon>
        <taxon>Neoptera</taxon>
        <taxon>Polyneoptera</taxon>
        <taxon>Dictyoptera</taxon>
        <taxon>Blattodea</taxon>
        <taxon>Blattoidea</taxon>
        <taxon>Blattidae</taxon>
        <taxon>Blattinae</taxon>
        <taxon>Periplaneta</taxon>
    </lineage>
</organism>
<name>A0ABQ8SLG2_PERAM</name>
<proteinExistence type="predicted"/>
<evidence type="ECO:0000313" key="3">
    <source>
        <dbReference type="Proteomes" id="UP001148838"/>
    </source>
</evidence>
<reference evidence="2 3" key="1">
    <citation type="journal article" date="2022" name="Allergy">
        <title>Genome assembly and annotation of Periplaneta americana reveal a comprehensive cockroach allergen profile.</title>
        <authorList>
            <person name="Wang L."/>
            <person name="Xiong Q."/>
            <person name="Saelim N."/>
            <person name="Wang L."/>
            <person name="Nong W."/>
            <person name="Wan A.T."/>
            <person name="Shi M."/>
            <person name="Liu X."/>
            <person name="Cao Q."/>
            <person name="Hui J.H.L."/>
            <person name="Sookrung N."/>
            <person name="Leung T.F."/>
            <person name="Tungtrongchitr A."/>
            <person name="Tsui S.K.W."/>
        </authorList>
    </citation>
    <scope>NUCLEOTIDE SEQUENCE [LARGE SCALE GENOMIC DNA]</scope>
    <source>
        <strain evidence="2">PWHHKU_190912</strain>
    </source>
</reference>
<sequence length="100" mass="11160">MAGLCEGGNEPPGSLKASGGYQSGEDGQRQETRSYNISLYTSGDQNPSCSDYMRQTAYEVTCPDWESNPGHLVSRRTALTVTPQVWIEEEKEEKKKKKKK</sequence>
<keyword evidence="3" id="KW-1185">Reference proteome</keyword>
<evidence type="ECO:0000313" key="2">
    <source>
        <dbReference type="EMBL" id="KAJ4434982.1"/>
    </source>
</evidence>
<dbReference type="EMBL" id="JAJSOF020000025">
    <property type="protein sequence ID" value="KAJ4434982.1"/>
    <property type="molecule type" value="Genomic_DNA"/>
</dbReference>
<dbReference type="Proteomes" id="UP001148838">
    <property type="component" value="Unassembled WGS sequence"/>
</dbReference>
<feature type="region of interest" description="Disordered" evidence="1">
    <location>
        <begin position="1"/>
        <end position="35"/>
    </location>
</feature>